<accession>A0A5B9W3L7</accession>
<keyword evidence="1" id="KW-0732">Signal</keyword>
<sequence precursor="true">MMRRGELSRWMLGGLVLSAWAGAVSRAAADDAPAPDVATVAPAGGGAGRGGRQPQAAVDGRGRIFVAFVESGAIRCARSDDGGRTYRVAEVGRADALMVGMRRGPRIAVAGDRAVITAIGGLEREGWSGDLLAWRSADAGATWAGPVRVNAVEGSAREGLHGMAAGPDGSVYCTWLDLRAKRTEVYGARSRDGGATWEPDRLVYRSPGGSVCECCHPSVSFGPDGDLVVMWRNQVEGARDLYLSRSTDGGSTFGPAGKLGRGTWPLQACPMDGGAVAVGPAGLVETAWMRAGEVFAARPGEPEHRLGRGVQAWTAVGPGGPFAVWLASRPGRVLAQVPGRDAPLTLADRGNDPVVAAGPGGRGPVVAAWEGEAGGIFAAVLDAPPASRPAAGAR</sequence>
<dbReference type="Gene3D" id="2.120.10.10">
    <property type="match status" value="1"/>
</dbReference>
<keyword evidence="4" id="KW-1185">Reference proteome</keyword>
<gene>
    <name evidence="3" type="ORF">OJF2_37270</name>
</gene>
<feature type="signal peptide" evidence="1">
    <location>
        <begin position="1"/>
        <end position="21"/>
    </location>
</feature>
<dbReference type="KEGG" id="agv:OJF2_37270"/>
<feature type="chain" id="PRO_5022924654" evidence="1">
    <location>
        <begin position="22"/>
        <end position="394"/>
    </location>
</feature>
<evidence type="ECO:0000256" key="1">
    <source>
        <dbReference type="SAM" id="SignalP"/>
    </source>
</evidence>
<dbReference type="Pfam" id="PF13088">
    <property type="entry name" value="BNR_2"/>
    <property type="match status" value="1"/>
</dbReference>
<dbReference type="RefSeq" id="WP_148595010.1">
    <property type="nucleotide sequence ID" value="NZ_CP042997.1"/>
</dbReference>
<dbReference type="OrthoDB" id="239169at2"/>
<name>A0A5B9W3L7_9BACT</name>
<protein>
    <submittedName>
        <fullName evidence="3">BNR/Asp-box repeat protein</fullName>
    </submittedName>
</protein>
<proteinExistence type="predicted"/>
<evidence type="ECO:0000313" key="4">
    <source>
        <dbReference type="Proteomes" id="UP000324233"/>
    </source>
</evidence>
<reference evidence="3 4" key="1">
    <citation type="submission" date="2019-08" db="EMBL/GenBank/DDBJ databases">
        <title>Deep-cultivation of Planctomycetes and their phenomic and genomic characterization uncovers novel biology.</title>
        <authorList>
            <person name="Wiegand S."/>
            <person name="Jogler M."/>
            <person name="Boedeker C."/>
            <person name="Pinto D."/>
            <person name="Vollmers J."/>
            <person name="Rivas-Marin E."/>
            <person name="Kohn T."/>
            <person name="Peeters S.H."/>
            <person name="Heuer A."/>
            <person name="Rast P."/>
            <person name="Oberbeckmann S."/>
            <person name="Bunk B."/>
            <person name="Jeske O."/>
            <person name="Meyerdierks A."/>
            <person name="Storesund J.E."/>
            <person name="Kallscheuer N."/>
            <person name="Luecker S."/>
            <person name="Lage O.M."/>
            <person name="Pohl T."/>
            <person name="Merkel B.J."/>
            <person name="Hornburger P."/>
            <person name="Mueller R.-W."/>
            <person name="Bruemmer F."/>
            <person name="Labrenz M."/>
            <person name="Spormann A.M."/>
            <person name="Op den Camp H."/>
            <person name="Overmann J."/>
            <person name="Amann R."/>
            <person name="Jetten M.S.M."/>
            <person name="Mascher T."/>
            <person name="Medema M.H."/>
            <person name="Devos D.P."/>
            <person name="Kaster A.-K."/>
            <person name="Ovreas L."/>
            <person name="Rohde M."/>
            <person name="Galperin M.Y."/>
            <person name="Jogler C."/>
        </authorList>
    </citation>
    <scope>NUCLEOTIDE SEQUENCE [LARGE SCALE GENOMIC DNA]</scope>
    <source>
        <strain evidence="3 4">OJF2</strain>
    </source>
</reference>
<evidence type="ECO:0000313" key="3">
    <source>
        <dbReference type="EMBL" id="QEH35182.1"/>
    </source>
</evidence>
<dbReference type="InterPro" id="IPR036278">
    <property type="entry name" value="Sialidase_sf"/>
</dbReference>
<dbReference type="CDD" id="cd15482">
    <property type="entry name" value="Sialidase_non-viral"/>
    <property type="match status" value="1"/>
</dbReference>
<dbReference type="AlphaFoldDB" id="A0A5B9W3L7"/>
<dbReference type="SUPFAM" id="SSF50939">
    <property type="entry name" value="Sialidases"/>
    <property type="match status" value="1"/>
</dbReference>
<dbReference type="Proteomes" id="UP000324233">
    <property type="component" value="Chromosome"/>
</dbReference>
<feature type="domain" description="Sialidase" evidence="2">
    <location>
        <begin position="124"/>
        <end position="256"/>
    </location>
</feature>
<dbReference type="InterPro" id="IPR011040">
    <property type="entry name" value="Sialidase"/>
</dbReference>
<organism evidence="3 4">
    <name type="scientific">Aquisphaera giovannonii</name>
    <dbReference type="NCBI Taxonomy" id="406548"/>
    <lineage>
        <taxon>Bacteria</taxon>
        <taxon>Pseudomonadati</taxon>
        <taxon>Planctomycetota</taxon>
        <taxon>Planctomycetia</taxon>
        <taxon>Isosphaerales</taxon>
        <taxon>Isosphaeraceae</taxon>
        <taxon>Aquisphaera</taxon>
    </lineage>
</organism>
<dbReference type="EMBL" id="CP042997">
    <property type="protein sequence ID" value="QEH35182.1"/>
    <property type="molecule type" value="Genomic_DNA"/>
</dbReference>
<evidence type="ECO:0000259" key="2">
    <source>
        <dbReference type="Pfam" id="PF13088"/>
    </source>
</evidence>